<dbReference type="InterPro" id="IPR006660">
    <property type="entry name" value="Arsenate_reductase-like"/>
</dbReference>
<dbReference type="RefSeq" id="WP_090931434.1">
    <property type="nucleotide sequence ID" value="NZ_FNDJ01000005.1"/>
</dbReference>
<gene>
    <name evidence="4" type="ORF">SAMN05421869_105129</name>
</gene>
<proteinExistence type="inferred from homology"/>
<name>A0A1G8JMK0_9ACTN</name>
<evidence type="ECO:0000256" key="1">
    <source>
        <dbReference type="ARBA" id="ARBA00007198"/>
    </source>
</evidence>
<accession>A0A1G8JMK0</accession>
<evidence type="ECO:0000256" key="3">
    <source>
        <dbReference type="PROSITE-ProRule" id="PRU01282"/>
    </source>
</evidence>
<dbReference type="SUPFAM" id="SSF52833">
    <property type="entry name" value="Thioredoxin-like"/>
    <property type="match status" value="1"/>
</dbReference>
<dbReference type="Pfam" id="PF03960">
    <property type="entry name" value="ArsC"/>
    <property type="match status" value="1"/>
</dbReference>
<dbReference type="AlphaFoldDB" id="A0A1G8JMK0"/>
<sequence>MEVWINPACSKCRTALSLLDAEAADYTVRRYLEDPPDEAELRAVLARLGLEPWDITRTGEARAAELGLDTWPRDAHARDRWIGALAANPILIQRPIITADDGSAVIGRSEEAVRAALRRKDATGAGAAAPFGGESGTS</sequence>
<dbReference type="Proteomes" id="UP000199202">
    <property type="component" value="Unassembled WGS sequence"/>
</dbReference>
<dbReference type="STRING" id="633440.SAMN05421869_105129"/>
<keyword evidence="5" id="KW-1185">Reference proteome</keyword>
<evidence type="ECO:0000313" key="4">
    <source>
        <dbReference type="EMBL" id="SDI32301.1"/>
    </source>
</evidence>
<evidence type="ECO:0000313" key="5">
    <source>
        <dbReference type="Proteomes" id="UP000199202"/>
    </source>
</evidence>
<dbReference type="GO" id="GO:0008794">
    <property type="term" value="F:arsenate reductase (glutaredoxin) activity"/>
    <property type="evidence" value="ECO:0007669"/>
    <property type="project" value="InterPro"/>
</dbReference>
<dbReference type="InterPro" id="IPR006659">
    <property type="entry name" value="Arsenate_reductase"/>
</dbReference>
<protein>
    <submittedName>
        <fullName evidence="4">Arsenate reductase</fullName>
    </submittedName>
</protein>
<evidence type="ECO:0000256" key="2">
    <source>
        <dbReference type="ARBA" id="ARBA00023002"/>
    </source>
</evidence>
<dbReference type="PANTHER" id="PTHR30041">
    <property type="entry name" value="ARSENATE REDUCTASE"/>
    <property type="match status" value="1"/>
</dbReference>
<dbReference type="CDD" id="cd03034">
    <property type="entry name" value="ArsC_ArsC"/>
    <property type="match status" value="1"/>
</dbReference>
<reference evidence="4 5" key="1">
    <citation type="submission" date="2016-10" db="EMBL/GenBank/DDBJ databases">
        <authorList>
            <person name="de Groot N.N."/>
        </authorList>
    </citation>
    <scope>NUCLEOTIDE SEQUENCE [LARGE SCALE GENOMIC DNA]</scope>
    <source>
        <strain evidence="4 5">CGMCC 4.6533</strain>
    </source>
</reference>
<dbReference type="PROSITE" id="PS51353">
    <property type="entry name" value="ARSC"/>
    <property type="match status" value="1"/>
</dbReference>
<dbReference type="EMBL" id="FNDJ01000005">
    <property type="protein sequence ID" value="SDI32301.1"/>
    <property type="molecule type" value="Genomic_DNA"/>
</dbReference>
<dbReference type="OrthoDB" id="9790554at2"/>
<keyword evidence="2" id="KW-0560">Oxidoreductase</keyword>
<dbReference type="PANTHER" id="PTHR30041:SF4">
    <property type="entry name" value="ARSENATE REDUCTASE"/>
    <property type="match status" value="1"/>
</dbReference>
<dbReference type="InterPro" id="IPR036249">
    <property type="entry name" value="Thioredoxin-like_sf"/>
</dbReference>
<comment type="similarity">
    <text evidence="1 3">Belongs to the ArsC family.</text>
</comment>
<dbReference type="Gene3D" id="3.40.30.10">
    <property type="entry name" value="Glutaredoxin"/>
    <property type="match status" value="1"/>
</dbReference>
<organism evidence="4 5">
    <name type="scientific">Nonomuraea jiangxiensis</name>
    <dbReference type="NCBI Taxonomy" id="633440"/>
    <lineage>
        <taxon>Bacteria</taxon>
        <taxon>Bacillati</taxon>
        <taxon>Actinomycetota</taxon>
        <taxon>Actinomycetes</taxon>
        <taxon>Streptosporangiales</taxon>
        <taxon>Streptosporangiaceae</taxon>
        <taxon>Nonomuraea</taxon>
    </lineage>
</organism>